<reference evidence="13" key="1">
    <citation type="journal article" date="2006" name="Science">
        <title>Ancient noncoding elements conserved in the human genome.</title>
        <authorList>
            <person name="Venkatesh B."/>
            <person name="Kirkness E.F."/>
            <person name="Loh Y.H."/>
            <person name="Halpern A.L."/>
            <person name="Lee A.P."/>
            <person name="Johnson J."/>
            <person name="Dandona N."/>
            <person name="Viswanathan L.D."/>
            <person name="Tay A."/>
            <person name="Venter J.C."/>
            <person name="Strausberg R.L."/>
            <person name="Brenner S."/>
        </authorList>
    </citation>
    <scope>NUCLEOTIDE SEQUENCE [LARGE SCALE GENOMIC DNA]</scope>
</reference>
<evidence type="ECO:0000313" key="13">
    <source>
        <dbReference type="Proteomes" id="UP000314986"/>
    </source>
</evidence>
<dbReference type="PROSITE" id="PS00237">
    <property type="entry name" value="G_PROTEIN_RECEP_F1_1"/>
    <property type="match status" value="1"/>
</dbReference>
<organism evidence="12 13">
    <name type="scientific">Callorhinchus milii</name>
    <name type="common">Ghost shark</name>
    <dbReference type="NCBI Taxonomy" id="7868"/>
    <lineage>
        <taxon>Eukaryota</taxon>
        <taxon>Metazoa</taxon>
        <taxon>Chordata</taxon>
        <taxon>Craniata</taxon>
        <taxon>Vertebrata</taxon>
        <taxon>Chondrichthyes</taxon>
        <taxon>Holocephali</taxon>
        <taxon>Chimaeriformes</taxon>
        <taxon>Callorhinchidae</taxon>
        <taxon>Callorhinchus</taxon>
    </lineage>
</organism>
<dbReference type="PRINTS" id="PR00237">
    <property type="entry name" value="GPCRRHODOPSN"/>
</dbReference>
<dbReference type="PROSITE" id="PS50262">
    <property type="entry name" value="G_PROTEIN_RECEP_F1_2"/>
    <property type="match status" value="1"/>
</dbReference>
<evidence type="ECO:0000256" key="4">
    <source>
        <dbReference type="ARBA" id="ARBA00022989"/>
    </source>
</evidence>
<evidence type="ECO:0000256" key="7">
    <source>
        <dbReference type="ARBA" id="ARBA00023170"/>
    </source>
</evidence>
<feature type="transmembrane region" description="Helical" evidence="10">
    <location>
        <begin position="100"/>
        <end position="122"/>
    </location>
</feature>
<dbReference type="Gene3D" id="1.20.1070.10">
    <property type="entry name" value="Rhodopsin 7-helix transmembrane proteins"/>
    <property type="match status" value="1"/>
</dbReference>
<keyword evidence="3 9" id="KW-0812">Transmembrane</keyword>
<evidence type="ECO:0000256" key="2">
    <source>
        <dbReference type="ARBA" id="ARBA00022475"/>
    </source>
</evidence>
<feature type="transmembrane region" description="Helical" evidence="10">
    <location>
        <begin position="143"/>
        <end position="165"/>
    </location>
</feature>
<feature type="transmembrane region" description="Helical" evidence="10">
    <location>
        <begin position="30"/>
        <end position="51"/>
    </location>
</feature>
<reference evidence="13" key="2">
    <citation type="journal article" date="2007" name="PLoS Biol.">
        <title>Survey sequencing and comparative analysis of the elephant shark (Callorhinchus milii) genome.</title>
        <authorList>
            <person name="Venkatesh B."/>
            <person name="Kirkness E.F."/>
            <person name="Loh Y.H."/>
            <person name="Halpern A.L."/>
            <person name="Lee A.P."/>
            <person name="Johnson J."/>
            <person name="Dandona N."/>
            <person name="Viswanathan L.D."/>
            <person name="Tay A."/>
            <person name="Venter J.C."/>
            <person name="Strausberg R.L."/>
            <person name="Brenner S."/>
        </authorList>
    </citation>
    <scope>NUCLEOTIDE SEQUENCE [LARGE SCALE GENOMIC DNA]</scope>
</reference>
<keyword evidence="13" id="KW-1185">Reference proteome</keyword>
<evidence type="ECO:0000256" key="3">
    <source>
        <dbReference type="ARBA" id="ARBA00022692"/>
    </source>
</evidence>
<dbReference type="CDD" id="cd00637">
    <property type="entry name" value="7tm_classA_rhodopsin-like"/>
    <property type="match status" value="1"/>
</dbReference>
<evidence type="ECO:0000313" key="12">
    <source>
        <dbReference type="Ensembl" id="ENSCMIP00000019514.1"/>
    </source>
</evidence>
<dbReference type="Proteomes" id="UP000314986">
    <property type="component" value="Unassembled WGS sequence"/>
</dbReference>
<dbReference type="SUPFAM" id="SSF81321">
    <property type="entry name" value="Family A G protein-coupled receptor-like"/>
    <property type="match status" value="1"/>
</dbReference>
<evidence type="ECO:0000256" key="10">
    <source>
        <dbReference type="SAM" id="Phobius"/>
    </source>
</evidence>
<evidence type="ECO:0000256" key="5">
    <source>
        <dbReference type="ARBA" id="ARBA00023040"/>
    </source>
</evidence>
<reference evidence="13" key="3">
    <citation type="journal article" date="2014" name="Nature">
        <title>Elephant shark genome provides unique insights into gnathostome evolution.</title>
        <authorList>
            <consortium name="International Elephant Shark Genome Sequencing Consortium"/>
            <person name="Venkatesh B."/>
            <person name="Lee A.P."/>
            <person name="Ravi V."/>
            <person name="Maurya A.K."/>
            <person name="Lian M.M."/>
            <person name="Swann J.B."/>
            <person name="Ohta Y."/>
            <person name="Flajnik M.F."/>
            <person name="Sutoh Y."/>
            <person name="Kasahara M."/>
            <person name="Hoon S."/>
            <person name="Gangu V."/>
            <person name="Roy S.W."/>
            <person name="Irimia M."/>
            <person name="Korzh V."/>
            <person name="Kondrychyn I."/>
            <person name="Lim Z.W."/>
            <person name="Tay B.H."/>
            <person name="Tohari S."/>
            <person name="Kong K.W."/>
            <person name="Ho S."/>
            <person name="Lorente-Galdos B."/>
            <person name="Quilez J."/>
            <person name="Marques-Bonet T."/>
            <person name="Raney B.J."/>
            <person name="Ingham P.W."/>
            <person name="Tay A."/>
            <person name="Hillier L.W."/>
            <person name="Minx P."/>
            <person name="Boehm T."/>
            <person name="Wilson R.K."/>
            <person name="Brenner S."/>
            <person name="Warren W.C."/>
        </authorList>
    </citation>
    <scope>NUCLEOTIDE SEQUENCE [LARGE SCALE GENOMIC DNA]</scope>
</reference>
<evidence type="ECO:0000256" key="1">
    <source>
        <dbReference type="ARBA" id="ARBA00004651"/>
    </source>
</evidence>
<dbReference type="Pfam" id="PF00001">
    <property type="entry name" value="7tm_1"/>
    <property type="match status" value="1"/>
</dbReference>
<dbReference type="PANTHER" id="PTHR22752">
    <property type="entry name" value="G PROTEIN-COUPLED RECEPTOR"/>
    <property type="match status" value="1"/>
</dbReference>
<sequence length="323" mass="36414">MSSLDVALPGLTASDNNHQYSTAETAIQTFLYLLILIIGLPLNVTVLVLLYKCHSLRNVTNMFVFSLAMADFLIALLGLPFIIMAIVAQSWPLGGTFCQIAGFVTLSLQNISILSVAGVALDRYYVIAKPFILTITREKAKKMIVFVWWNGVIYGIPPLFGIGLFKFSPTRCLCEYSWSDGGSSLVYGIYIFIWIYAVALTTVLVSYYLIYQVMHNHIKYRASQLTSVSLSGHEDNILPTDNRRFRLGRDSLQRKWATLGYCNWHLSWDISVLSLKVNLCSLYTETTQRWKITVKCIIFWGGSSCPNDTLGKFTTQCNTYSHN</sequence>
<accession>A0A4W3IF63</accession>
<dbReference type="InParanoid" id="A0A4W3IF63"/>
<dbReference type="GeneTree" id="ENSGT00940000167802"/>
<evidence type="ECO:0000256" key="9">
    <source>
        <dbReference type="RuleBase" id="RU000688"/>
    </source>
</evidence>
<dbReference type="GO" id="GO:0004930">
    <property type="term" value="F:G protein-coupled receptor activity"/>
    <property type="evidence" value="ECO:0007669"/>
    <property type="project" value="UniProtKB-KW"/>
</dbReference>
<keyword evidence="8 9" id="KW-0807">Transducer</keyword>
<dbReference type="AlphaFoldDB" id="A0A4W3IF63"/>
<dbReference type="STRING" id="7868.ENSCMIP00000019514"/>
<evidence type="ECO:0000256" key="8">
    <source>
        <dbReference type="ARBA" id="ARBA00023224"/>
    </source>
</evidence>
<feature type="transmembrane region" description="Helical" evidence="10">
    <location>
        <begin position="185"/>
        <end position="211"/>
    </location>
</feature>
<dbReference type="InterPro" id="IPR017452">
    <property type="entry name" value="GPCR_Rhodpsn_7TM"/>
</dbReference>
<name>A0A4W3IF63_CALMI</name>
<protein>
    <recommendedName>
        <fullName evidence="11">G-protein coupled receptors family 1 profile domain-containing protein</fullName>
    </recommendedName>
</protein>
<comment type="similarity">
    <text evidence="9">Belongs to the G-protein coupled receptor 1 family.</text>
</comment>
<keyword evidence="4 10" id="KW-1133">Transmembrane helix</keyword>
<proteinExistence type="inferred from homology"/>
<feature type="domain" description="G-protein coupled receptors family 1 profile" evidence="11">
    <location>
        <begin position="42"/>
        <end position="214"/>
    </location>
</feature>
<keyword evidence="6 10" id="KW-0472">Membrane</keyword>
<evidence type="ECO:0000259" key="11">
    <source>
        <dbReference type="PROSITE" id="PS50262"/>
    </source>
</evidence>
<evidence type="ECO:0000256" key="6">
    <source>
        <dbReference type="ARBA" id="ARBA00023136"/>
    </source>
</evidence>
<reference evidence="12" key="4">
    <citation type="submission" date="2025-08" db="UniProtKB">
        <authorList>
            <consortium name="Ensembl"/>
        </authorList>
    </citation>
    <scope>IDENTIFICATION</scope>
</reference>
<dbReference type="GO" id="GO:0005886">
    <property type="term" value="C:plasma membrane"/>
    <property type="evidence" value="ECO:0007669"/>
    <property type="project" value="UniProtKB-SubCell"/>
</dbReference>
<feature type="transmembrane region" description="Helical" evidence="10">
    <location>
        <begin position="63"/>
        <end position="88"/>
    </location>
</feature>
<reference evidence="12" key="5">
    <citation type="submission" date="2025-09" db="UniProtKB">
        <authorList>
            <consortium name="Ensembl"/>
        </authorList>
    </citation>
    <scope>IDENTIFICATION</scope>
</reference>
<keyword evidence="7 9" id="KW-0675">Receptor</keyword>
<dbReference type="Ensembl" id="ENSCMIT00000019880.1">
    <property type="protein sequence ID" value="ENSCMIP00000019514.1"/>
    <property type="gene ID" value="ENSCMIG00000009086.1"/>
</dbReference>
<dbReference type="InterPro" id="IPR000276">
    <property type="entry name" value="GPCR_Rhodpsn"/>
</dbReference>
<dbReference type="PANTHER" id="PTHR22752:SF1">
    <property type="entry name" value="G-PROTEIN COUPLED RECEPTOR 176"/>
    <property type="match status" value="1"/>
</dbReference>
<dbReference type="OMA" id="RIYSHVK"/>
<keyword evidence="5 9" id="KW-0297">G-protein coupled receptor</keyword>
<keyword evidence="2" id="KW-1003">Cell membrane</keyword>
<comment type="subcellular location">
    <subcellularLocation>
        <location evidence="1">Cell membrane</location>
        <topology evidence="1">Multi-pass membrane protein</topology>
    </subcellularLocation>
</comment>